<reference evidence="2" key="1">
    <citation type="submission" date="2022-11" db="UniProtKB">
        <authorList>
            <consortium name="WormBaseParasite"/>
        </authorList>
    </citation>
    <scope>IDENTIFICATION</scope>
</reference>
<name>A0A915JKM2_ROMCU</name>
<sequence>MEEVTKVSVASTDSINQIVYPKRVKRLVIDGEVMYFECVSCNSHGNSMSHATVRVKSSSRSQSTFCALPDPKLKLRKWYRRQQIKEICRILDFCRFKHFRMPEYKKKKKQIKIWVRKEKSSCVAVNFCPDRQILGSPISLAI</sequence>
<dbReference type="AlphaFoldDB" id="A0A915JKM2"/>
<organism evidence="1 2">
    <name type="scientific">Romanomermis culicivorax</name>
    <name type="common">Nematode worm</name>
    <dbReference type="NCBI Taxonomy" id="13658"/>
    <lineage>
        <taxon>Eukaryota</taxon>
        <taxon>Metazoa</taxon>
        <taxon>Ecdysozoa</taxon>
        <taxon>Nematoda</taxon>
        <taxon>Enoplea</taxon>
        <taxon>Dorylaimia</taxon>
        <taxon>Mermithida</taxon>
        <taxon>Mermithoidea</taxon>
        <taxon>Mermithidae</taxon>
        <taxon>Romanomermis</taxon>
    </lineage>
</organism>
<proteinExistence type="predicted"/>
<keyword evidence="1" id="KW-1185">Reference proteome</keyword>
<dbReference type="WBParaSite" id="nRc.2.0.1.t26744-RA">
    <property type="protein sequence ID" value="nRc.2.0.1.t26744-RA"/>
    <property type="gene ID" value="nRc.2.0.1.g26744"/>
</dbReference>
<evidence type="ECO:0000313" key="1">
    <source>
        <dbReference type="Proteomes" id="UP000887565"/>
    </source>
</evidence>
<evidence type="ECO:0000313" key="2">
    <source>
        <dbReference type="WBParaSite" id="nRc.2.0.1.t26744-RA"/>
    </source>
</evidence>
<accession>A0A915JKM2</accession>
<dbReference type="Proteomes" id="UP000887565">
    <property type="component" value="Unplaced"/>
</dbReference>
<protein>
    <submittedName>
        <fullName evidence="2">Uncharacterized protein</fullName>
    </submittedName>
</protein>